<feature type="compositionally biased region" description="Polar residues" evidence="11">
    <location>
        <begin position="382"/>
        <end position="397"/>
    </location>
</feature>
<dbReference type="GO" id="GO:0070973">
    <property type="term" value="P:protein localization to endoplasmic reticulum exit site"/>
    <property type="evidence" value="ECO:0007669"/>
    <property type="project" value="TreeGrafter"/>
</dbReference>
<feature type="compositionally biased region" description="Low complexity" evidence="11">
    <location>
        <begin position="456"/>
        <end position="467"/>
    </location>
</feature>
<evidence type="ECO:0000259" key="14">
    <source>
        <dbReference type="Pfam" id="PF12935"/>
    </source>
</evidence>
<dbReference type="Gene3D" id="1.25.40.1030">
    <property type="match status" value="1"/>
</dbReference>
<feature type="compositionally biased region" description="Polar residues" evidence="11">
    <location>
        <begin position="1546"/>
        <end position="1568"/>
    </location>
</feature>
<evidence type="ECO:0000256" key="8">
    <source>
        <dbReference type="ARBA" id="ARBA00023136"/>
    </source>
</evidence>
<dbReference type="GO" id="GO:0015031">
    <property type="term" value="P:protein transport"/>
    <property type="evidence" value="ECO:0007669"/>
    <property type="project" value="UniProtKB-KW"/>
</dbReference>
<comment type="caution">
    <text evidence="15">The sequence shown here is derived from an EMBL/GenBank/DDBJ whole genome shotgun (WGS) entry which is preliminary data.</text>
</comment>
<accession>A0A5M8PD38</accession>
<keyword evidence="3 10" id="KW-0813">Transport</keyword>
<feature type="domain" description="Sec16 N-terminal" evidence="14">
    <location>
        <begin position="155"/>
        <end position="367"/>
    </location>
</feature>
<feature type="compositionally biased region" description="Polar residues" evidence="11">
    <location>
        <begin position="206"/>
        <end position="217"/>
    </location>
</feature>
<feature type="compositionally biased region" description="Polar residues" evidence="11">
    <location>
        <begin position="1502"/>
        <end position="1518"/>
    </location>
</feature>
<keyword evidence="5 10" id="KW-0931">ER-Golgi transport</keyword>
<evidence type="ECO:0000256" key="10">
    <source>
        <dbReference type="RuleBase" id="RU364101"/>
    </source>
</evidence>
<feature type="compositionally biased region" description="Polar residues" evidence="11">
    <location>
        <begin position="1469"/>
        <end position="1483"/>
    </location>
</feature>
<evidence type="ECO:0000256" key="11">
    <source>
        <dbReference type="SAM" id="MobiDB-lite"/>
    </source>
</evidence>
<feature type="region of interest" description="Disordered" evidence="11">
    <location>
        <begin position="1706"/>
        <end position="1840"/>
    </location>
</feature>
<reference evidence="15 16" key="1">
    <citation type="submission" date="2019-09" db="EMBL/GenBank/DDBJ databases">
        <title>The hologenome of the rock-dwelling lichen Lasallia pustulata.</title>
        <authorList>
            <person name="Greshake Tzovaras B."/>
            <person name="Segers F."/>
            <person name="Bicker A."/>
            <person name="Dal Grande F."/>
            <person name="Otte J."/>
            <person name="Hankeln T."/>
            <person name="Schmitt I."/>
            <person name="Ebersberger I."/>
        </authorList>
    </citation>
    <scope>NUCLEOTIDE SEQUENCE [LARGE SCALE GENOMIC DNA]</scope>
    <source>
        <strain evidence="15">A1-1</strain>
    </source>
</reference>
<feature type="compositionally biased region" description="Basic residues" evidence="11">
    <location>
        <begin position="1822"/>
        <end position="1831"/>
    </location>
</feature>
<keyword evidence="7 10" id="KW-0072">Autophagy</keyword>
<feature type="region of interest" description="Disordered" evidence="11">
    <location>
        <begin position="733"/>
        <end position="799"/>
    </location>
</feature>
<evidence type="ECO:0000313" key="15">
    <source>
        <dbReference type="EMBL" id="KAA6407237.1"/>
    </source>
</evidence>
<evidence type="ECO:0000256" key="6">
    <source>
        <dbReference type="ARBA" id="ARBA00022927"/>
    </source>
</evidence>
<dbReference type="OrthoDB" id="8918678at2759"/>
<feature type="compositionally biased region" description="Low complexity" evidence="11">
    <location>
        <begin position="1741"/>
        <end position="1763"/>
    </location>
</feature>
<feature type="compositionally biased region" description="Polar residues" evidence="11">
    <location>
        <begin position="491"/>
        <end position="500"/>
    </location>
</feature>
<dbReference type="Proteomes" id="UP000324767">
    <property type="component" value="Unassembled WGS sequence"/>
</dbReference>
<evidence type="ECO:0000256" key="1">
    <source>
        <dbReference type="ARBA" id="ARBA00004397"/>
    </source>
</evidence>
<comment type="similarity">
    <text evidence="2 10">Belongs to the SEC16 family.</text>
</comment>
<feature type="compositionally biased region" description="Pro residues" evidence="11">
    <location>
        <begin position="1780"/>
        <end position="1798"/>
    </location>
</feature>
<organism evidence="15 16">
    <name type="scientific">Lasallia pustulata</name>
    <dbReference type="NCBI Taxonomy" id="136370"/>
    <lineage>
        <taxon>Eukaryota</taxon>
        <taxon>Fungi</taxon>
        <taxon>Dikarya</taxon>
        <taxon>Ascomycota</taxon>
        <taxon>Pezizomycotina</taxon>
        <taxon>Lecanoromycetes</taxon>
        <taxon>OSLEUM clade</taxon>
        <taxon>Umbilicariomycetidae</taxon>
        <taxon>Umbilicariales</taxon>
        <taxon>Umbilicariaceae</taxon>
        <taxon>Lasallia</taxon>
    </lineage>
</organism>
<feature type="compositionally biased region" description="Acidic residues" evidence="11">
    <location>
        <begin position="314"/>
        <end position="325"/>
    </location>
</feature>
<dbReference type="InterPro" id="IPR024340">
    <property type="entry name" value="Sec16_CCD"/>
</dbReference>
<dbReference type="GO" id="GO:0005789">
    <property type="term" value="C:endoplasmic reticulum membrane"/>
    <property type="evidence" value="ECO:0007669"/>
    <property type="project" value="UniProtKB-SubCell"/>
</dbReference>
<dbReference type="PANTHER" id="PTHR13402">
    <property type="entry name" value="RGPR-RELATED"/>
    <property type="match status" value="1"/>
</dbReference>
<feature type="compositionally biased region" description="Polar residues" evidence="11">
    <location>
        <begin position="1443"/>
        <end position="1453"/>
    </location>
</feature>
<dbReference type="PANTHER" id="PTHR13402:SF6">
    <property type="entry name" value="SECRETORY 16, ISOFORM I"/>
    <property type="match status" value="1"/>
</dbReference>
<feature type="compositionally biased region" description="Polar residues" evidence="11">
    <location>
        <begin position="637"/>
        <end position="657"/>
    </location>
</feature>
<feature type="region of interest" description="Disordered" evidence="11">
    <location>
        <begin position="1"/>
        <end position="92"/>
    </location>
</feature>
<evidence type="ECO:0000259" key="13">
    <source>
        <dbReference type="Pfam" id="PF12932"/>
    </source>
</evidence>
<feature type="region of interest" description="Disordered" evidence="11">
    <location>
        <begin position="162"/>
        <end position="234"/>
    </location>
</feature>
<dbReference type="GO" id="GO:0006914">
    <property type="term" value="P:autophagy"/>
    <property type="evidence" value="ECO:0007669"/>
    <property type="project" value="UniProtKB-KW"/>
</dbReference>
<comment type="subcellular location">
    <subcellularLocation>
        <location evidence="1">Endoplasmic reticulum membrane</location>
        <topology evidence="1">Peripheral membrane protein</topology>
        <orientation evidence="1">Cytoplasmic side</orientation>
    </subcellularLocation>
</comment>
<keyword evidence="6 10" id="KW-0653">Protein transport</keyword>
<dbReference type="Pfam" id="PF12931">
    <property type="entry name" value="TPR_Sec16"/>
    <property type="match status" value="1"/>
</dbReference>
<feature type="region of interest" description="Disordered" evidence="11">
    <location>
        <begin position="674"/>
        <end position="701"/>
    </location>
</feature>
<dbReference type="CDD" id="cd09233">
    <property type="entry name" value="ACE1-Sec16-like"/>
    <property type="match status" value="1"/>
</dbReference>
<feature type="region of interest" description="Disordered" evidence="11">
    <location>
        <begin position="1347"/>
        <end position="1383"/>
    </location>
</feature>
<feature type="region of interest" description="Disordered" evidence="11">
    <location>
        <begin position="283"/>
        <end position="571"/>
    </location>
</feature>
<feature type="compositionally biased region" description="Polar residues" evidence="11">
    <location>
        <begin position="758"/>
        <end position="774"/>
    </location>
</feature>
<evidence type="ECO:0000313" key="16">
    <source>
        <dbReference type="Proteomes" id="UP000324767"/>
    </source>
</evidence>
<feature type="compositionally biased region" description="Pro residues" evidence="11">
    <location>
        <begin position="441"/>
        <end position="455"/>
    </location>
</feature>
<feature type="compositionally biased region" description="Polar residues" evidence="11">
    <location>
        <begin position="733"/>
        <end position="744"/>
    </location>
</feature>
<dbReference type="InterPro" id="IPR024298">
    <property type="entry name" value="Sec16_Sec23-bd"/>
</dbReference>
<proteinExistence type="inferred from homology"/>
<dbReference type="EMBL" id="VXIT01000019">
    <property type="protein sequence ID" value="KAA6407237.1"/>
    <property type="molecule type" value="Genomic_DNA"/>
</dbReference>
<feature type="domain" description="Sec16 Sec23-binding" evidence="12">
    <location>
        <begin position="1043"/>
        <end position="1346"/>
    </location>
</feature>
<feature type="compositionally biased region" description="Basic and acidic residues" evidence="11">
    <location>
        <begin position="1623"/>
        <end position="1652"/>
    </location>
</feature>
<dbReference type="GO" id="GO:0007030">
    <property type="term" value="P:Golgi organization"/>
    <property type="evidence" value="ECO:0007669"/>
    <property type="project" value="TreeGrafter"/>
</dbReference>
<sequence length="1840" mass="197682">MASGGMTDVQREGDGGLGSWNPALRPNSGIGEPSHAPENETVEEVIVSEKHGVDTGDELSYAWEQEARKLDHDRQLPKSQSNSFPEVPPLNATESFCFPQQLPQSQAEGIMEVVEEPWNPASHNFTGEDDGTPDYFGDSGDGGAHDFYTEINGFQGDVLGMPGDDEARFEEGLPLMPSEPKRTSSIQNELDWTEQTTASGMEELSSDVSSHLPTSESPVEETPSFKPQPLDRKTTSQVLGSLHYASENDSPLGEPFDVPELVDAYPPGHNDATVVPENLGEPVSTVEDSTTLLPAEQPPSDHDQDLAALWEAAMGDDDLLEEDPSSVDPSTFFEDDGAGFLENGSHEESAAIQLTQSSQSAPPESTSGTSPSNFAPSGFTIAPTQPMYNSGPTSSQRPGMLGRAQSYADKSKGGYTSPYDLPMDLRRPKKRINVHQVNPGPSSPPFPPRPPPPPRSSSMQSQRPTPQVASSTHPATSHVPPSTFTPPVAQAQVTSPSTVVPSLKPKASNSSFFEELPIVAKVRTSSSVGRSTPQPTQTLLPLPPQVPPQGRHTSLPSTMQRQNSNSYRPSSTYQLLPPERIDPYANVHHQAPTTVPVPAIATRYSPAPPSQGMVPTGRNRYATPPTNASRAPPPQTLPFQPRTSSPLAHSGSSAQKLQRFSEIAAPAIENEQALQQEYSHRNASEDSTLCQPGQTSMGLGLAHPYHSEEEIATAPGAARSVTRHSTSPAINSRYAASSNSQSQPPHHARIPSLDDPQAQRSPSEYHPQRQSQGLLQDMGFDPPKRSQTISPGAIKGRRDLHTSYREPYQRPASSNDHALQPPATSAYSIAHVQAAGRAKGFSQNQDYIQPSDGREFDPLERWKGSPILAFGFGGTVVTTFPKRIPRYSAGQIMPMLKCSPGEIKVRTDKVFPLDELITSFPGPLRSKGKKKDVLEWLRKRIQTFEIEYESIAPGSALPDPLRRHGEKVMLWQILLALVEHDGVIEGNPAALDTVRKIFSPELSTDNSSDQTSDGADSKLIGISRSDGMKSSSDPVDSGALEVVRTALLKGEREKAVWLAVDKRLWAHAMLISSTMSKDIWKQVVQEFVRNEVKPFGDNTESLAALYEVFAGNWEGSIDELVPPSARAGLQMVSKAAGPGPTRNALDGLDRWRETLSLILSNRSPGDAQALVALGQLLAGYGRIEAAHICYIFAKPQGVFSGVDDSQLGVSLLGAGKSQQTFEQSHDLDSLLLTEVYEFALSVLTPSAVSTVSPHLQSYKLYHAMVLAEYGYRSEAQQYCDTITATLKSTTKPSPYYHSQLFSALDELTNRLKQAPKDGSASWISKPSMEKVSGSVWARFNSFVAGEDSDPASVGSGKGVDPGAGPFAKITGDSPTISRSPSASDLYSYSASAGVVPIPASGATISNSRYAPSGTYTPRSSLEQPGRSSQDSPRPMPYEVLKPPSTQRPSSHQPIPTDLYQQPELDVYKSKSQASVYSPQTNGYLPTPPSQPEYMPIAPPEEFSTTLDQQDSCQPSAPMQQPPFESVSRPLHESSPYSSYEPPRPSQDSPASNTYQPPSDASEPHSSSGYEPPYDPLSSNGYDPPSYNPETQEDEASPNQEKPKKKSFMDDDEDDFATRAAAILKKEKAQKDRAADEAFRKAAEADAKKDPHPGAKKGWLGGWFGGKREADMSSSSAPAGGPIRAKLGEENSFYYDTQLKKWINKKAGASTETVARATPPPPRSVPSAGHESGISKPPPIAFPSSSGPPSGTSTPARSESPAAAGTGGSSLSGEGRSTLAPPLPVSGPPSGPPSSPPSRPSTAMRTDSSIDDLIGAPQARKGGTIKKGKKGRGYVDVMAAK</sequence>
<feature type="domain" description="Sec16 central conserved" evidence="13">
    <location>
        <begin position="866"/>
        <end position="982"/>
    </location>
</feature>
<feature type="compositionally biased region" description="Polar residues" evidence="11">
    <location>
        <begin position="1002"/>
        <end position="1014"/>
    </location>
</feature>
<dbReference type="Pfam" id="PF12935">
    <property type="entry name" value="Sec16_N"/>
    <property type="match status" value="1"/>
</dbReference>
<dbReference type="FunFam" id="1.25.40.1030:FF:000008">
    <property type="entry name" value="Protein transport protein sec16"/>
    <property type="match status" value="1"/>
</dbReference>
<evidence type="ECO:0000256" key="5">
    <source>
        <dbReference type="ARBA" id="ARBA00022892"/>
    </source>
</evidence>
<feature type="region of interest" description="Disordered" evidence="11">
    <location>
        <begin position="1399"/>
        <end position="1682"/>
    </location>
</feature>
<feature type="compositionally biased region" description="Polar residues" evidence="11">
    <location>
        <begin position="352"/>
        <end position="375"/>
    </location>
</feature>
<feature type="compositionally biased region" description="Polar residues" evidence="11">
    <location>
        <begin position="685"/>
        <end position="697"/>
    </location>
</feature>
<dbReference type="Pfam" id="PF12932">
    <property type="entry name" value="Sec16"/>
    <property type="match status" value="1"/>
</dbReference>
<evidence type="ECO:0000256" key="3">
    <source>
        <dbReference type="ARBA" id="ARBA00022448"/>
    </source>
</evidence>
<feature type="region of interest" description="Disordered" evidence="11">
    <location>
        <begin position="1002"/>
        <end position="1035"/>
    </location>
</feature>
<dbReference type="GO" id="GO:0016192">
    <property type="term" value="P:vesicle-mediated transport"/>
    <property type="evidence" value="ECO:0007669"/>
    <property type="project" value="UniProtKB-KW"/>
</dbReference>
<name>A0A5M8PD38_9LECA</name>
<feature type="compositionally biased region" description="Polar residues" evidence="11">
    <location>
        <begin position="551"/>
        <end position="571"/>
    </location>
</feature>
<evidence type="ECO:0000256" key="4">
    <source>
        <dbReference type="ARBA" id="ARBA00022824"/>
    </source>
</evidence>
<evidence type="ECO:0000256" key="9">
    <source>
        <dbReference type="ARBA" id="ARBA00024687"/>
    </source>
</evidence>
<comment type="function">
    <text evidence="9 10">Involved in the initiation of assembly of the COPII coat required for the formation of transport vesicles from the endoplasmic reticulum (ER) and the selection of cargo molecules. Also involved in autophagy.</text>
</comment>
<protein>
    <recommendedName>
        <fullName evidence="10">Protein transport protein sec16</fullName>
    </recommendedName>
</protein>
<feature type="region of interest" description="Disordered" evidence="11">
    <location>
        <begin position="604"/>
        <end position="657"/>
    </location>
</feature>
<evidence type="ECO:0000256" key="2">
    <source>
        <dbReference type="ARBA" id="ARBA00005927"/>
    </source>
</evidence>
<feature type="compositionally biased region" description="Basic and acidic residues" evidence="11">
    <location>
        <begin position="65"/>
        <end position="76"/>
    </location>
</feature>
<dbReference type="GO" id="GO:0070971">
    <property type="term" value="C:endoplasmic reticulum exit site"/>
    <property type="evidence" value="ECO:0007669"/>
    <property type="project" value="TreeGrafter"/>
</dbReference>
<dbReference type="GO" id="GO:0012507">
    <property type="term" value="C:ER to Golgi transport vesicle membrane"/>
    <property type="evidence" value="ECO:0007669"/>
    <property type="project" value="TreeGrafter"/>
</dbReference>
<gene>
    <name evidence="15" type="ORF">FRX48_09039</name>
</gene>
<keyword evidence="4 10" id="KW-0256">Endoplasmic reticulum</keyword>
<feature type="compositionally biased region" description="Polar residues" evidence="11">
    <location>
        <begin position="1402"/>
        <end position="1431"/>
    </location>
</feature>
<keyword evidence="8 10" id="KW-0472">Membrane</keyword>
<feature type="compositionally biased region" description="Polar residues" evidence="11">
    <location>
        <begin position="468"/>
        <end position="482"/>
    </location>
</feature>
<dbReference type="InterPro" id="IPR024468">
    <property type="entry name" value="Sec16_N"/>
</dbReference>
<feature type="compositionally biased region" description="Polar residues" evidence="11">
    <location>
        <begin position="183"/>
        <end position="199"/>
    </location>
</feature>
<evidence type="ECO:0000259" key="12">
    <source>
        <dbReference type="Pfam" id="PF12931"/>
    </source>
</evidence>
<evidence type="ECO:0000256" key="7">
    <source>
        <dbReference type="ARBA" id="ARBA00023006"/>
    </source>
</evidence>